<proteinExistence type="predicted"/>
<dbReference type="Proteomes" id="UP000077623">
    <property type="component" value="Unassembled WGS sequence"/>
</dbReference>
<dbReference type="InterPro" id="IPR027304">
    <property type="entry name" value="Trigger_fact/SurA_dom_sf"/>
</dbReference>
<dbReference type="InterPro" id="IPR054820">
    <property type="entry name" value="MPN555-like"/>
</dbReference>
<sequence length="186" mass="21990">MKSAIKTKKPIKFGKTILINRLMYSEGTKHSIAENIKRHNPEITDEALEQEVMAHIRRDNRYNAVMDEVASAYEFTVDEEEVSERIAVMKEEYPEGNDEAFRNSVLISIYKKLIYQDLANDWELQISDDEVRITLESYYKSTGNPIREYLTNRERFEEVRETLIEQVVTDRLLNAFKVEFNLEREN</sequence>
<dbReference type="Gene3D" id="1.10.3120.10">
    <property type="entry name" value="Trigger factor, C-terminal domain"/>
    <property type="match status" value="1"/>
</dbReference>
<dbReference type="RefSeq" id="WP_187150192.1">
    <property type="nucleotide sequence ID" value="NZ_LWUJ01000011.1"/>
</dbReference>
<reference evidence="2" key="1">
    <citation type="submission" date="2016-04" db="EMBL/GenBank/DDBJ databases">
        <authorList>
            <person name="Quiroz-Castaneda R.E."/>
            <person name="Martinez-Ocampo F."/>
        </authorList>
    </citation>
    <scope>NUCLEOTIDE SEQUENCE [LARGE SCALE GENOMIC DNA]</scope>
    <source>
        <strain evidence="2">INIFAP01</strain>
    </source>
</reference>
<gene>
    <name evidence="1" type="ORF">A6V39_02845</name>
</gene>
<accession>A0A1A9QF75</accession>
<protein>
    <recommendedName>
        <fullName evidence="3">Trigger factor C-terminal domain-containing protein</fullName>
    </recommendedName>
</protein>
<dbReference type="GO" id="GO:0006457">
    <property type="term" value="P:protein folding"/>
    <property type="evidence" value="ECO:0007669"/>
    <property type="project" value="InterPro"/>
</dbReference>
<comment type="caution">
    <text evidence="1">The sequence shown here is derived from an EMBL/GenBank/DDBJ whole genome shotgun (WGS) entry which is preliminary data.</text>
</comment>
<dbReference type="NCBIfam" id="NF045756">
    <property type="entry name" value="MPN555"/>
    <property type="match status" value="1"/>
</dbReference>
<dbReference type="GO" id="GO:0015031">
    <property type="term" value="P:protein transport"/>
    <property type="evidence" value="ECO:0007669"/>
    <property type="project" value="InterPro"/>
</dbReference>
<dbReference type="STRING" id="432608.A6V39_02845"/>
<dbReference type="SUPFAM" id="SSF109998">
    <property type="entry name" value="Triger factor/SurA peptide-binding domain-like"/>
    <property type="match status" value="1"/>
</dbReference>
<dbReference type="EMBL" id="LWUJ01000011">
    <property type="protein sequence ID" value="OAL10350.1"/>
    <property type="molecule type" value="Genomic_DNA"/>
</dbReference>
<name>A0A1A9QF75_9MOLU</name>
<dbReference type="AlphaFoldDB" id="A0A1A9QF75"/>
<dbReference type="InterPro" id="IPR037041">
    <property type="entry name" value="Trigger_fac_C_sf"/>
</dbReference>
<keyword evidence="2" id="KW-1185">Reference proteome</keyword>
<evidence type="ECO:0000313" key="1">
    <source>
        <dbReference type="EMBL" id="OAL10350.1"/>
    </source>
</evidence>
<evidence type="ECO:0008006" key="3">
    <source>
        <dbReference type="Google" id="ProtNLM"/>
    </source>
</evidence>
<evidence type="ECO:0000313" key="2">
    <source>
        <dbReference type="Proteomes" id="UP000077623"/>
    </source>
</evidence>
<organism evidence="1 2">
    <name type="scientific">Candidatus Mycoplasma haematobovis</name>
    <dbReference type="NCBI Taxonomy" id="432608"/>
    <lineage>
        <taxon>Bacteria</taxon>
        <taxon>Bacillati</taxon>
        <taxon>Mycoplasmatota</taxon>
        <taxon>Mollicutes</taxon>
        <taxon>Mycoplasmataceae</taxon>
        <taxon>Mycoplasma</taxon>
    </lineage>
</organism>